<organism evidence="5 6">
    <name type="scientific">Roseibium sediminicola</name>
    <dbReference type="NCBI Taxonomy" id="2933272"/>
    <lineage>
        <taxon>Bacteria</taxon>
        <taxon>Pseudomonadati</taxon>
        <taxon>Pseudomonadota</taxon>
        <taxon>Alphaproteobacteria</taxon>
        <taxon>Hyphomicrobiales</taxon>
        <taxon>Stappiaceae</taxon>
        <taxon>Roseibium</taxon>
    </lineage>
</organism>
<dbReference type="InterPro" id="IPR019888">
    <property type="entry name" value="Tscrpt_reg_AsnC-like"/>
</dbReference>
<dbReference type="EMBL" id="JALNMJ010000010">
    <property type="protein sequence ID" value="MCK7613661.1"/>
    <property type="molecule type" value="Genomic_DNA"/>
</dbReference>
<reference evidence="5" key="1">
    <citation type="submission" date="2022-04" db="EMBL/GenBank/DDBJ databases">
        <title>Roseibium sp. CAU 1639 isolated from mud.</title>
        <authorList>
            <person name="Kim W."/>
        </authorList>
    </citation>
    <scope>NUCLEOTIDE SEQUENCE</scope>
    <source>
        <strain evidence="5">CAU 1639</strain>
    </source>
</reference>
<dbReference type="InterPro" id="IPR000485">
    <property type="entry name" value="AsnC-type_HTH_dom"/>
</dbReference>
<evidence type="ECO:0000259" key="4">
    <source>
        <dbReference type="PROSITE" id="PS50956"/>
    </source>
</evidence>
<dbReference type="InterPro" id="IPR011008">
    <property type="entry name" value="Dimeric_a/b-barrel"/>
</dbReference>
<keyword evidence="1" id="KW-0805">Transcription regulation</keyword>
<dbReference type="Pfam" id="PF01037">
    <property type="entry name" value="AsnC_trans_reg"/>
    <property type="match status" value="1"/>
</dbReference>
<keyword evidence="3" id="KW-0804">Transcription</keyword>
<keyword evidence="6" id="KW-1185">Reference proteome</keyword>
<dbReference type="PROSITE" id="PS50956">
    <property type="entry name" value="HTH_ASNC_2"/>
    <property type="match status" value="1"/>
</dbReference>
<evidence type="ECO:0000256" key="2">
    <source>
        <dbReference type="ARBA" id="ARBA00023125"/>
    </source>
</evidence>
<gene>
    <name evidence="5" type="ORF">M0H32_15930</name>
</gene>
<dbReference type="InterPro" id="IPR019885">
    <property type="entry name" value="Tscrpt_reg_HTH_AsnC-type_CS"/>
</dbReference>
<dbReference type="CDD" id="cd00090">
    <property type="entry name" value="HTH_ARSR"/>
    <property type="match status" value="1"/>
</dbReference>
<dbReference type="RefSeq" id="WP_248155747.1">
    <property type="nucleotide sequence ID" value="NZ_JALNMJ010000010.1"/>
</dbReference>
<dbReference type="InterPro" id="IPR019887">
    <property type="entry name" value="Tscrpt_reg_AsnC/Lrp_C"/>
</dbReference>
<evidence type="ECO:0000256" key="1">
    <source>
        <dbReference type="ARBA" id="ARBA00023015"/>
    </source>
</evidence>
<evidence type="ECO:0000313" key="6">
    <source>
        <dbReference type="Proteomes" id="UP001431221"/>
    </source>
</evidence>
<dbReference type="PANTHER" id="PTHR30154:SF51">
    <property type="entry name" value="ASNC-FAMILY TRANSCRIPTIONAL REGULATORY PROTEIN"/>
    <property type="match status" value="1"/>
</dbReference>
<evidence type="ECO:0000313" key="5">
    <source>
        <dbReference type="EMBL" id="MCK7613661.1"/>
    </source>
</evidence>
<proteinExistence type="predicted"/>
<evidence type="ECO:0000256" key="3">
    <source>
        <dbReference type="ARBA" id="ARBA00023163"/>
    </source>
</evidence>
<dbReference type="Gene3D" id="1.10.10.10">
    <property type="entry name" value="Winged helix-like DNA-binding domain superfamily/Winged helix DNA-binding domain"/>
    <property type="match status" value="1"/>
</dbReference>
<dbReference type="InterPro" id="IPR036388">
    <property type="entry name" value="WH-like_DNA-bd_sf"/>
</dbReference>
<name>A0ABT0GWK1_9HYPH</name>
<dbReference type="Pfam" id="PF13404">
    <property type="entry name" value="HTH_AsnC-type"/>
    <property type="match status" value="1"/>
</dbReference>
<protein>
    <submittedName>
        <fullName evidence="5">Lrp/AsnC family transcriptional regulator</fullName>
    </submittedName>
</protein>
<dbReference type="InterPro" id="IPR011991">
    <property type="entry name" value="ArsR-like_HTH"/>
</dbReference>
<dbReference type="SUPFAM" id="SSF54909">
    <property type="entry name" value="Dimeric alpha+beta barrel"/>
    <property type="match status" value="1"/>
</dbReference>
<dbReference type="InterPro" id="IPR036390">
    <property type="entry name" value="WH_DNA-bd_sf"/>
</dbReference>
<comment type="caution">
    <text evidence="5">The sequence shown here is derived from an EMBL/GenBank/DDBJ whole genome shotgun (WGS) entry which is preliminary data.</text>
</comment>
<accession>A0ABT0GWK1</accession>
<dbReference type="PRINTS" id="PR00033">
    <property type="entry name" value="HTHASNC"/>
</dbReference>
<dbReference type="Gene3D" id="3.30.70.920">
    <property type="match status" value="1"/>
</dbReference>
<dbReference type="PROSITE" id="PS00519">
    <property type="entry name" value="HTH_ASNC_1"/>
    <property type="match status" value="1"/>
</dbReference>
<dbReference type="Proteomes" id="UP001431221">
    <property type="component" value="Unassembled WGS sequence"/>
</dbReference>
<keyword evidence="2" id="KW-0238">DNA-binding</keyword>
<sequence>MSKPLDQTDCEIIEVLEADGRMSLADIGKQVGLSGPAVGERLRNLREQGYIAGFGAKINLRALGYTIQALVRIKPRSGQLHAVERMIEEQPRFLSCDRVTGDDCYVTRLAIADVAELDDILLPFHERAETHTSIVKSSIFESRLPPLRPVK</sequence>
<dbReference type="PANTHER" id="PTHR30154">
    <property type="entry name" value="LEUCINE-RESPONSIVE REGULATORY PROTEIN"/>
    <property type="match status" value="1"/>
</dbReference>
<dbReference type="SUPFAM" id="SSF46785">
    <property type="entry name" value="Winged helix' DNA-binding domain"/>
    <property type="match status" value="1"/>
</dbReference>
<dbReference type="SMART" id="SM00344">
    <property type="entry name" value="HTH_ASNC"/>
    <property type="match status" value="1"/>
</dbReference>
<feature type="domain" description="HTH asnC-type" evidence="4">
    <location>
        <begin position="5"/>
        <end position="66"/>
    </location>
</feature>